<evidence type="ECO:0000256" key="1">
    <source>
        <dbReference type="ARBA" id="ARBA00023004"/>
    </source>
</evidence>
<dbReference type="Pfam" id="PF04023">
    <property type="entry name" value="FeoA"/>
    <property type="match status" value="1"/>
</dbReference>
<keyword evidence="1" id="KW-0408">Iron</keyword>
<feature type="domain" description="Ferrous iron transporter FeoA-like" evidence="2">
    <location>
        <begin position="3"/>
        <end position="75"/>
    </location>
</feature>
<dbReference type="EMBL" id="JACRTJ010000003">
    <property type="protein sequence ID" value="MBC8597815.1"/>
    <property type="molecule type" value="Genomic_DNA"/>
</dbReference>
<dbReference type="InterPro" id="IPR038157">
    <property type="entry name" value="FeoA_core_dom"/>
</dbReference>
<comment type="caution">
    <text evidence="3">The sequence shown here is derived from an EMBL/GenBank/DDBJ whole genome shotgun (WGS) entry which is preliminary data.</text>
</comment>
<dbReference type="InterPro" id="IPR007167">
    <property type="entry name" value="Fe-transptr_FeoA-like"/>
</dbReference>
<dbReference type="RefSeq" id="WP_022273123.1">
    <property type="nucleotide sequence ID" value="NZ_JACRTJ010000003.1"/>
</dbReference>
<dbReference type="SUPFAM" id="SSF50037">
    <property type="entry name" value="C-terminal domain of transcriptional repressors"/>
    <property type="match status" value="1"/>
</dbReference>
<reference evidence="3 4" key="1">
    <citation type="submission" date="2020-08" db="EMBL/GenBank/DDBJ databases">
        <title>Genome public.</title>
        <authorList>
            <person name="Liu C."/>
            <person name="Sun Q."/>
        </authorList>
    </citation>
    <scope>NUCLEOTIDE SEQUENCE [LARGE SCALE GENOMIC DNA]</scope>
    <source>
        <strain evidence="3 4">BX10</strain>
    </source>
</reference>
<organism evidence="3 4">
    <name type="scientific">Enterocloster hominis</name>
    <name type="common">ex Liu et al. 2021</name>
    <dbReference type="NCBI Taxonomy" id="2763663"/>
    <lineage>
        <taxon>Bacteria</taxon>
        <taxon>Bacillati</taxon>
        <taxon>Bacillota</taxon>
        <taxon>Clostridia</taxon>
        <taxon>Lachnospirales</taxon>
        <taxon>Lachnospiraceae</taxon>
        <taxon>Enterocloster</taxon>
    </lineage>
</organism>
<sequence length="77" mass="8179">MVLPLSSINTGGSAKILALANPPLMAGRLSDLGFEPEEAVTCVLRKRKGNIAAYLVRGAVIALREEDSRMILVEALS</sequence>
<evidence type="ECO:0000313" key="4">
    <source>
        <dbReference type="Proteomes" id="UP000647491"/>
    </source>
</evidence>
<dbReference type="InterPro" id="IPR008988">
    <property type="entry name" value="Transcriptional_repressor_C"/>
</dbReference>
<dbReference type="Gene3D" id="2.30.30.90">
    <property type="match status" value="1"/>
</dbReference>
<dbReference type="SMART" id="SM00899">
    <property type="entry name" value="FeoA"/>
    <property type="match status" value="1"/>
</dbReference>
<keyword evidence="4" id="KW-1185">Reference proteome</keyword>
<accession>A0ABR7NNW3</accession>
<protein>
    <submittedName>
        <fullName evidence="3">Ferrous iron transport protein A</fullName>
    </submittedName>
</protein>
<evidence type="ECO:0000313" key="3">
    <source>
        <dbReference type="EMBL" id="MBC8597815.1"/>
    </source>
</evidence>
<proteinExistence type="predicted"/>
<dbReference type="Proteomes" id="UP000647491">
    <property type="component" value="Unassembled WGS sequence"/>
</dbReference>
<name>A0ABR7NNW3_9FIRM</name>
<gene>
    <name evidence="3" type="ORF">H8708_00970</name>
</gene>
<evidence type="ECO:0000259" key="2">
    <source>
        <dbReference type="SMART" id="SM00899"/>
    </source>
</evidence>